<keyword evidence="1" id="KW-1133">Transmembrane helix</keyword>
<name>Q1AXH9_RUBXD</name>
<evidence type="ECO:0000256" key="1">
    <source>
        <dbReference type="SAM" id="Phobius"/>
    </source>
</evidence>
<feature type="transmembrane region" description="Helical" evidence="1">
    <location>
        <begin position="381"/>
        <end position="401"/>
    </location>
</feature>
<proteinExistence type="predicted"/>
<reference evidence="2 3" key="1">
    <citation type="submission" date="2006-06" db="EMBL/GenBank/DDBJ databases">
        <title>Complete sequence of Rubrobacter xylanophilus DSM 9941.</title>
        <authorList>
            <consortium name="US DOE Joint Genome Institute"/>
            <person name="Copeland A."/>
            <person name="Lucas S."/>
            <person name="Lapidus A."/>
            <person name="Barry K."/>
            <person name="Detter J.C."/>
            <person name="Glavina del Rio T."/>
            <person name="Hammon N."/>
            <person name="Israni S."/>
            <person name="Dalin E."/>
            <person name="Tice H."/>
            <person name="Pitluck S."/>
            <person name="Munk A.C."/>
            <person name="Brettin T."/>
            <person name="Bruce D."/>
            <person name="Han C."/>
            <person name="Tapia R."/>
            <person name="Gilna P."/>
            <person name="Schmutz J."/>
            <person name="Larimer F."/>
            <person name="Land M."/>
            <person name="Hauser L."/>
            <person name="Kyrpides N."/>
            <person name="Lykidis A."/>
            <person name="da Costa M.S."/>
            <person name="Rainey F.A."/>
            <person name="Empadinhas N."/>
            <person name="Jolivet E."/>
            <person name="Battista J.R."/>
            <person name="Richardson P."/>
        </authorList>
    </citation>
    <scope>NUCLEOTIDE SEQUENCE [LARGE SCALE GENOMIC DNA]</scope>
    <source>
        <strain evidence="3">DSM 9941 / NBRC 16129 / PRD-1</strain>
    </source>
</reference>
<dbReference type="PhylomeDB" id="Q1AXH9"/>
<dbReference type="KEGG" id="rxy:Rxyl_0932"/>
<gene>
    <name evidence="2" type="ordered locus">Rxyl_0932</name>
</gene>
<feature type="transmembrane region" description="Helical" evidence="1">
    <location>
        <begin position="294"/>
        <end position="315"/>
    </location>
</feature>
<evidence type="ECO:0000313" key="3">
    <source>
        <dbReference type="Proteomes" id="UP000006637"/>
    </source>
</evidence>
<evidence type="ECO:0008006" key="4">
    <source>
        <dbReference type="Google" id="ProtNLM"/>
    </source>
</evidence>
<feature type="transmembrane region" description="Helical" evidence="1">
    <location>
        <begin position="213"/>
        <end position="231"/>
    </location>
</feature>
<feature type="transmembrane region" description="Helical" evidence="1">
    <location>
        <begin position="346"/>
        <end position="369"/>
    </location>
</feature>
<dbReference type="Proteomes" id="UP000006637">
    <property type="component" value="Chromosome"/>
</dbReference>
<organism evidence="2 3">
    <name type="scientific">Rubrobacter xylanophilus (strain DSM 9941 / JCM 11954 / NBRC 16129 / PRD-1)</name>
    <dbReference type="NCBI Taxonomy" id="266117"/>
    <lineage>
        <taxon>Bacteria</taxon>
        <taxon>Bacillati</taxon>
        <taxon>Actinomycetota</taxon>
        <taxon>Rubrobacteria</taxon>
        <taxon>Rubrobacterales</taxon>
        <taxon>Rubrobacteraceae</taxon>
        <taxon>Rubrobacter</taxon>
    </lineage>
</organism>
<protein>
    <recommendedName>
        <fullName evidence="4">Glycosyltransferase RgtA/B/C/D-like domain-containing protein</fullName>
    </recommendedName>
</protein>
<feature type="transmembrane region" description="Helical" evidence="1">
    <location>
        <begin position="17"/>
        <end position="36"/>
    </location>
</feature>
<feature type="transmembrane region" description="Helical" evidence="1">
    <location>
        <begin position="120"/>
        <end position="139"/>
    </location>
</feature>
<keyword evidence="3" id="KW-1185">Reference proteome</keyword>
<dbReference type="eggNOG" id="COG1807">
    <property type="taxonomic scope" value="Bacteria"/>
</dbReference>
<dbReference type="InterPro" id="IPR052724">
    <property type="entry name" value="GT117_domain-containing"/>
</dbReference>
<feature type="transmembrane region" description="Helical" evidence="1">
    <location>
        <begin position="321"/>
        <end position="339"/>
    </location>
</feature>
<feature type="transmembrane region" description="Helical" evidence="1">
    <location>
        <begin position="90"/>
        <end position="113"/>
    </location>
</feature>
<dbReference type="HOGENOM" id="CLU_503330_0_0_11"/>
<dbReference type="EMBL" id="CP000386">
    <property type="protein sequence ID" value="ABG03899.1"/>
    <property type="molecule type" value="Genomic_DNA"/>
</dbReference>
<dbReference type="AlphaFoldDB" id="Q1AXH9"/>
<sequence length="541" mass="58996">MVISPAMEKRAGGGPRGWAGGLAAALCGGFALLLYLRTLAPTVLYYDLPHLRDSATLQAKAAVLGIPDYTGYPTYVMLAHLFTYLPFGDVAYRVNLASAVFGAAAVGLLCLAGTKLCGRAAAGAAGALAFGVTPVFWSQAVVAEVYTLNALFVALVLCVLLAWRERRRDGYLLAAAFLMGLSLTHHLTSGLLLPAAALFVLLVEGRKLLEWRLLAKGAGLFVLGLTPYLYLPIRASMRYLPEGYLWGQPLIQEHPPNTLYGFYNLVSGGQWKERMWAFGPAELPGRVQMYLEHMMGYGGQFGVWLVAVAAGGFLYLVYRDLAAAATLGFLYAGWLLHALEYNIEDIEYYFIPTYLVLALCMAAGFGGLLDAARGLGARLPAVFAGAATALLAALCILLPLARLEATYGRVDMSGDYRGREIIESVARNVERGATVLHHRSPLDYMVLVERRRTDLRLLPYLELPGPPGYVRAVRALQRGPVYILFPGRETTPYYLGVRGSERLYGSRGYDLVPVDREVLLYRVVPRPGALPPGELRPEKRA</sequence>
<keyword evidence="1" id="KW-0812">Transmembrane</keyword>
<dbReference type="PANTHER" id="PTHR16214:SF3">
    <property type="entry name" value="TRANSMEMBRANE PROTEIN 260"/>
    <property type="match status" value="1"/>
</dbReference>
<feature type="transmembrane region" description="Helical" evidence="1">
    <location>
        <begin position="145"/>
        <end position="163"/>
    </location>
</feature>
<dbReference type="PANTHER" id="PTHR16214">
    <property type="entry name" value="TRANSMEMBRANE PROTEIN 260"/>
    <property type="match status" value="1"/>
</dbReference>
<feature type="transmembrane region" description="Helical" evidence="1">
    <location>
        <begin position="170"/>
        <end position="201"/>
    </location>
</feature>
<dbReference type="Pfam" id="PF11028">
    <property type="entry name" value="TMEM260-like"/>
    <property type="match status" value="1"/>
</dbReference>
<dbReference type="STRING" id="266117.Rxyl_0932"/>
<keyword evidence="1" id="KW-0472">Membrane</keyword>
<evidence type="ECO:0000313" key="2">
    <source>
        <dbReference type="EMBL" id="ABG03899.1"/>
    </source>
</evidence>
<dbReference type="InterPro" id="IPR021280">
    <property type="entry name" value="TMEM260-like"/>
</dbReference>
<accession>Q1AXH9</accession>